<dbReference type="KEGG" id="mbac:BN1209_0450"/>
<accession>A0A0B7ITA1</accession>
<dbReference type="STRING" id="1581680.BN1209_0450"/>
<dbReference type="Proteomes" id="UP000056322">
    <property type="component" value="Chromosome 1"/>
</dbReference>
<dbReference type="EMBL" id="LN794158">
    <property type="protein sequence ID" value="CEN55498.1"/>
    <property type="molecule type" value="Genomic_DNA"/>
</dbReference>
<organism evidence="1 2">
    <name type="scientific">Candidatus Methylopumilus turicensis</name>
    <dbReference type="NCBI Taxonomy" id="1581680"/>
    <lineage>
        <taxon>Bacteria</taxon>
        <taxon>Pseudomonadati</taxon>
        <taxon>Pseudomonadota</taxon>
        <taxon>Betaproteobacteria</taxon>
        <taxon>Nitrosomonadales</taxon>
        <taxon>Methylophilaceae</taxon>
        <taxon>Candidatus Methylopumilus</taxon>
    </lineage>
</organism>
<gene>
    <name evidence="1" type="ORF">BN1209_0450</name>
</gene>
<reference evidence="2" key="1">
    <citation type="submission" date="2014-12" db="EMBL/GenBank/DDBJ databases">
        <authorList>
            <person name="Salcher M.M."/>
        </authorList>
    </citation>
    <scope>NUCLEOTIDE SEQUENCE [LARGE SCALE GENOMIC DNA]</scope>
    <source>
        <strain evidence="2">MMS-10A-171</strain>
    </source>
</reference>
<keyword evidence="2" id="KW-1185">Reference proteome</keyword>
<evidence type="ECO:0000313" key="1">
    <source>
        <dbReference type="EMBL" id="CEN55498.1"/>
    </source>
</evidence>
<sequence>MDLHNDFQGWASAIQQRTEQALDQALPAVSIIPNQLHEAMRYATLGGGQTRSRFIGSCRRRVLRRGCQ</sequence>
<dbReference type="GO" id="GO:0016740">
    <property type="term" value="F:transferase activity"/>
    <property type="evidence" value="ECO:0007669"/>
    <property type="project" value="UniProtKB-KW"/>
</dbReference>
<dbReference type="HOGENOM" id="CLU_2789095_0_0_4"/>
<keyword evidence="1" id="KW-0808">Transferase</keyword>
<protein>
    <submittedName>
        <fullName evidence="1">Geranyltranstransferase</fullName>
    </submittedName>
</protein>
<proteinExistence type="predicted"/>
<dbReference type="AlphaFoldDB" id="A0A0B7ITA1"/>
<evidence type="ECO:0000313" key="2">
    <source>
        <dbReference type="Proteomes" id="UP000056322"/>
    </source>
</evidence>
<name>A0A0B7ITA1_9PROT</name>